<protein>
    <recommendedName>
        <fullName evidence="1">NAD(P)-binding domain-containing protein</fullName>
    </recommendedName>
</protein>
<evidence type="ECO:0000313" key="2">
    <source>
        <dbReference type="EMBL" id="SVC51494.1"/>
    </source>
</evidence>
<dbReference type="PANTHER" id="PTHR14097:SF7">
    <property type="entry name" value="OXIDOREDUCTASE HTATIP2"/>
    <property type="match status" value="1"/>
</dbReference>
<sequence length="212" mass="23482">MAISIIAGSTGLIGRNVLEVLCDKQESVIALTRRPISDLPINANQLVIDFDSFEKNGSLPPCNHVFICLGTTIKKAGSQENFRKVDIDYCLGIAKKAKESGAETLSLISSIGADSTSKNFYLRTKGELEEAIQELQFPVVNIFRPSFLVGQRSEKRLSEVVVLKFAKIIDFFLVGSASKYRSVKAELLAKTMVSRIDSKPGVNYFYFDDFLK</sequence>
<reference evidence="2" key="1">
    <citation type="submission" date="2018-05" db="EMBL/GenBank/DDBJ databases">
        <authorList>
            <person name="Lanie J.A."/>
            <person name="Ng W.-L."/>
            <person name="Kazmierczak K.M."/>
            <person name="Andrzejewski T.M."/>
            <person name="Davidsen T.M."/>
            <person name="Wayne K.J."/>
            <person name="Tettelin H."/>
            <person name="Glass J.I."/>
            <person name="Rusch D."/>
            <person name="Podicherti R."/>
            <person name="Tsui H.-C.T."/>
            <person name="Winkler M.E."/>
        </authorList>
    </citation>
    <scope>NUCLEOTIDE SEQUENCE</scope>
</reference>
<evidence type="ECO:0000259" key="1">
    <source>
        <dbReference type="Pfam" id="PF13460"/>
    </source>
</evidence>
<dbReference type="SUPFAM" id="SSF51735">
    <property type="entry name" value="NAD(P)-binding Rossmann-fold domains"/>
    <property type="match status" value="1"/>
</dbReference>
<organism evidence="2">
    <name type="scientific">marine metagenome</name>
    <dbReference type="NCBI Taxonomy" id="408172"/>
    <lineage>
        <taxon>unclassified sequences</taxon>
        <taxon>metagenomes</taxon>
        <taxon>ecological metagenomes</taxon>
    </lineage>
</organism>
<feature type="domain" description="NAD(P)-binding" evidence="1">
    <location>
        <begin position="8"/>
        <end position="132"/>
    </location>
</feature>
<proteinExistence type="predicted"/>
<dbReference type="Pfam" id="PF13460">
    <property type="entry name" value="NAD_binding_10"/>
    <property type="match status" value="1"/>
</dbReference>
<dbReference type="AlphaFoldDB" id="A0A382MR89"/>
<dbReference type="Gene3D" id="3.40.50.720">
    <property type="entry name" value="NAD(P)-binding Rossmann-like Domain"/>
    <property type="match status" value="1"/>
</dbReference>
<name>A0A382MR89_9ZZZZ</name>
<dbReference type="EMBL" id="UINC01095424">
    <property type="protein sequence ID" value="SVC51494.1"/>
    <property type="molecule type" value="Genomic_DNA"/>
</dbReference>
<dbReference type="PANTHER" id="PTHR14097">
    <property type="entry name" value="OXIDOREDUCTASE HTATIP2"/>
    <property type="match status" value="1"/>
</dbReference>
<dbReference type="InterPro" id="IPR016040">
    <property type="entry name" value="NAD(P)-bd_dom"/>
</dbReference>
<accession>A0A382MR89</accession>
<dbReference type="InterPro" id="IPR036291">
    <property type="entry name" value="NAD(P)-bd_dom_sf"/>
</dbReference>
<gene>
    <name evidence="2" type="ORF">METZ01_LOCUS304348</name>
</gene>